<keyword evidence="1" id="KW-0934">Plastid</keyword>
<organism evidence="1">
    <name type="scientific">Asparagopsis taxiformis</name>
    <dbReference type="NCBI Taxonomy" id="260499"/>
    <lineage>
        <taxon>Eukaryota</taxon>
        <taxon>Rhodophyta</taxon>
        <taxon>Florideophyceae</taxon>
        <taxon>Rhodymeniophycidae</taxon>
        <taxon>Bonnemaisoniales</taxon>
        <taxon>Bonnemaisoniaceae</taxon>
        <taxon>Asparagopsis</taxon>
    </lineage>
</organism>
<sequence>MYIFIINHDYNIKTHCLNQRNIYQKYIPINDYLQKKGRIIGIKNIKGKYVHIIEFDNYTRIWMLPEEIEIISLDMFNK</sequence>
<accession>A0A1C9CBX0</accession>
<protein>
    <submittedName>
        <fullName evidence="1">Cytochrome b6-f complex subunit</fullName>
    </submittedName>
</protein>
<geneLocation type="plastid" evidence="1"/>
<evidence type="ECO:0000313" key="1">
    <source>
        <dbReference type="EMBL" id="AOM65888.1"/>
    </source>
</evidence>
<reference evidence="1" key="1">
    <citation type="journal article" date="2016" name="BMC Biol.">
        <title>Parallel evolution of highly conserved plastid genome architecture in red seaweeds and seed plants.</title>
        <authorList>
            <person name="Lee J."/>
            <person name="Cho C.H."/>
            <person name="Park S.I."/>
            <person name="Choi J.W."/>
            <person name="Song H.S."/>
            <person name="West J.A."/>
            <person name="Bhattacharya D."/>
            <person name="Yoon H.S."/>
        </authorList>
    </citation>
    <scope>NUCLEOTIDE SEQUENCE</scope>
</reference>
<dbReference type="GeneID" id="29070389"/>
<dbReference type="EMBL" id="KX284717">
    <property type="protein sequence ID" value="AOM65888.1"/>
    <property type="molecule type" value="Genomic_DNA"/>
</dbReference>
<proteinExistence type="predicted"/>
<dbReference type="RefSeq" id="YP_009294405.1">
    <property type="nucleotide sequence ID" value="NC_031148.1"/>
</dbReference>
<name>A0A1C9CBX0_9FLOR</name>
<dbReference type="AlphaFoldDB" id="A0A1C9CBX0"/>
<gene>
    <name evidence="1" type="primary">petP</name>
    <name evidence="1" type="ORF">Aspa_009</name>
</gene>